<reference evidence="2" key="2">
    <citation type="journal article" date="2024" name="Plant">
        <title>Genomic evolution and insights into agronomic trait innovations of Sesamum species.</title>
        <authorList>
            <person name="Miao H."/>
            <person name="Wang L."/>
            <person name="Qu L."/>
            <person name="Liu H."/>
            <person name="Sun Y."/>
            <person name="Le M."/>
            <person name="Wang Q."/>
            <person name="Wei S."/>
            <person name="Zheng Y."/>
            <person name="Lin W."/>
            <person name="Duan Y."/>
            <person name="Cao H."/>
            <person name="Xiong S."/>
            <person name="Wang X."/>
            <person name="Wei L."/>
            <person name="Li C."/>
            <person name="Ma Q."/>
            <person name="Ju M."/>
            <person name="Zhao R."/>
            <person name="Li G."/>
            <person name="Mu C."/>
            <person name="Tian Q."/>
            <person name="Mei H."/>
            <person name="Zhang T."/>
            <person name="Gao T."/>
            <person name="Zhang H."/>
        </authorList>
    </citation>
    <scope>NUCLEOTIDE SEQUENCE</scope>
    <source>
        <strain evidence="2">G01</strain>
    </source>
</reference>
<dbReference type="PROSITE" id="PS50878">
    <property type="entry name" value="RT_POL"/>
    <property type="match status" value="1"/>
</dbReference>
<gene>
    <name evidence="2" type="ORF">Sangu_2969600</name>
</gene>
<dbReference type="SUPFAM" id="SSF56672">
    <property type="entry name" value="DNA/RNA polymerases"/>
    <property type="match status" value="1"/>
</dbReference>
<dbReference type="AlphaFoldDB" id="A0AAW2IIN4"/>
<proteinExistence type="predicted"/>
<dbReference type="EMBL" id="JACGWK010001845">
    <property type="protein sequence ID" value="KAL0282125.1"/>
    <property type="molecule type" value="Genomic_DNA"/>
</dbReference>
<feature type="domain" description="Reverse transcriptase" evidence="1">
    <location>
        <begin position="1"/>
        <end position="157"/>
    </location>
</feature>
<dbReference type="InterPro" id="IPR000477">
    <property type="entry name" value="RT_dom"/>
</dbReference>
<protein>
    <recommendedName>
        <fullName evidence="1">Reverse transcriptase domain-containing protein</fullName>
    </recommendedName>
</protein>
<evidence type="ECO:0000259" key="1">
    <source>
        <dbReference type="PROSITE" id="PS50878"/>
    </source>
</evidence>
<dbReference type="InterPro" id="IPR052343">
    <property type="entry name" value="Retrotransposon-Effector_Assoc"/>
</dbReference>
<dbReference type="PANTHER" id="PTHR46890:SF48">
    <property type="entry name" value="RNA-DIRECTED DNA POLYMERASE"/>
    <property type="match status" value="1"/>
</dbReference>
<organism evidence="2">
    <name type="scientific">Sesamum angustifolium</name>
    <dbReference type="NCBI Taxonomy" id="2727405"/>
    <lineage>
        <taxon>Eukaryota</taxon>
        <taxon>Viridiplantae</taxon>
        <taxon>Streptophyta</taxon>
        <taxon>Embryophyta</taxon>
        <taxon>Tracheophyta</taxon>
        <taxon>Spermatophyta</taxon>
        <taxon>Magnoliopsida</taxon>
        <taxon>eudicotyledons</taxon>
        <taxon>Gunneridae</taxon>
        <taxon>Pentapetalae</taxon>
        <taxon>asterids</taxon>
        <taxon>lamiids</taxon>
        <taxon>Lamiales</taxon>
        <taxon>Pedaliaceae</taxon>
        <taxon>Sesamum</taxon>
    </lineage>
</organism>
<dbReference type="Pfam" id="PF00078">
    <property type="entry name" value="RVT_1"/>
    <property type="match status" value="1"/>
</dbReference>
<evidence type="ECO:0000313" key="2">
    <source>
        <dbReference type="EMBL" id="KAL0282125.1"/>
    </source>
</evidence>
<dbReference type="PANTHER" id="PTHR46890">
    <property type="entry name" value="NON-LTR RETROLELEMENT REVERSE TRANSCRIPTASE-LIKE PROTEIN-RELATED"/>
    <property type="match status" value="1"/>
</dbReference>
<dbReference type="InterPro" id="IPR043502">
    <property type="entry name" value="DNA/RNA_pol_sf"/>
</dbReference>
<comment type="caution">
    <text evidence="2">The sequence shown here is derived from an EMBL/GenBank/DDBJ whole genome shotgun (WGS) entry which is preliminary data.</text>
</comment>
<sequence length="174" mass="19678">MDILISQSQSPFVPGRLILDDVLVAYEFNHHLAHKYRVAYLRPGRGLHQGDPLSLLLFLFYAEAFSGLVRRAEEDGSIRGDHLCRHGPKVTHLLFADDTLIFYDAKLDAITVIRELLKRFERGSGLQANYKKSAVVFSWNVLVHEQEALAALLGVVRIAKHEKYLGLPSIVNCR</sequence>
<reference evidence="2" key="1">
    <citation type="submission" date="2020-06" db="EMBL/GenBank/DDBJ databases">
        <authorList>
            <person name="Li T."/>
            <person name="Hu X."/>
            <person name="Zhang T."/>
            <person name="Song X."/>
            <person name="Zhang H."/>
            <person name="Dai N."/>
            <person name="Sheng W."/>
            <person name="Hou X."/>
            <person name="Wei L."/>
        </authorList>
    </citation>
    <scope>NUCLEOTIDE SEQUENCE</scope>
    <source>
        <strain evidence="2">G01</strain>
        <tissue evidence="2">Leaf</tissue>
    </source>
</reference>
<name>A0AAW2IIN4_9LAMI</name>
<accession>A0AAW2IIN4</accession>